<keyword evidence="1" id="KW-0732">Signal</keyword>
<dbReference type="InterPro" id="IPR036691">
    <property type="entry name" value="Endo/exonu/phosph_ase_sf"/>
</dbReference>
<evidence type="ECO:0000313" key="3">
    <source>
        <dbReference type="EMBL" id="GAA3887126.1"/>
    </source>
</evidence>
<dbReference type="InterPro" id="IPR005135">
    <property type="entry name" value="Endo/exonuclease/phosphatase"/>
</dbReference>
<dbReference type="CDD" id="cd09083">
    <property type="entry name" value="EEP-1"/>
    <property type="match status" value="1"/>
</dbReference>
<evidence type="ECO:0000256" key="1">
    <source>
        <dbReference type="SAM" id="SignalP"/>
    </source>
</evidence>
<evidence type="ECO:0000313" key="4">
    <source>
        <dbReference type="Proteomes" id="UP001501563"/>
    </source>
</evidence>
<keyword evidence="3" id="KW-0540">Nuclease</keyword>
<dbReference type="Gene3D" id="3.60.10.10">
    <property type="entry name" value="Endonuclease/exonuclease/phosphatase"/>
    <property type="match status" value="1"/>
</dbReference>
<feature type="chain" id="PRO_5046261150" evidence="1">
    <location>
        <begin position="29"/>
        <end position="301"/>
    </location>
</feature>
<dbReference type="PANTHER" id="PTHR12121:SF36">
    <property type="entry name" value="ENDONUCLEASE_EXONUCLEASE_PHOSPHATASE DOMAIN-CONTAINING PROTEIN"/>
    <property type="match status" value="1"/>
</dbReference>
<organism evidence="3 4">
    <name type="scientific">Streptomyces lannensis</name>
    <dbReference type="NCBI Taxonomy" id="766498"/>
    <lineage>
        <taxon>Bacteria</taxon>
        <taxon>Bacillati</taxon>
        <taxon>Actinomycetota</taxon>
        <taxon>Actinomycetes</taxon>
        <taxon>Kitasatosporales</taxon>
        <taxon>Streptomycetaceae</taxon>
        <taxon>Streptomyces</taxon>
    </lineage>
</organism>
<comment type="caution">
    <text evidence="3">The sequence shown here is derived from an EMBL/GenBank/DDBJ whole genome shotgun (WGS) entry which is preliminary data.</text>
</comment>
<dbReference type="PANTHER" id="PTHR12121">
    <property type="entry name" value="CARBON CATABOLITE REPRESSOR PROTEIN 4"/>
    <property type="match status" value="1"/>
</dbReference>
<dbReference type="Proteomes" id="UP001501563">
    <property type="component" value="Unassembled WGS sequence"/>
</dbReference>
<dbReference type="RefSeq" id="WP_345552762.1">
    <property type="nucleotide sequence ID" value="NZ_BAAAZA010000022.1"/>
</dbReference>
<keyword evidence="3" id="KW-0255">Endonuclease</keyword>
<feature type="domain" description="Endonuclease/exonuclease/phosphatase" evidence="2">
    <location>
        <begin position="48"/>
        <end position="291"/>
    </location>
</feature>
<name>A0ABP7KW60_9ACTN</name>
<dbReference type="InterPro" id="IPR050410">
    <property type="entry name" value="CCR4/nocturin_mRNA_transcr"/>
</dbReference>
<protein>
    <submittedName>
        <fullName evidence="3">Endonuclease/exonuclease/phosphatase family protein</fullName>
    </submittedName>
</protein>
<gene>
    <name evidence="3" type="ORF">GCM10022207_63090</name>
</gene>
<dbReference type="Pfam" id="PF03372">
    <property type="entry name" value="Exo_endo_phos"/>
    <property type="match status" value="1"/>
</dbReference>
<feature type="signal peptide" evidence="1">
    <location>
        <begin position="1"/>
        <end position="28"/>
    </location>
</feature>
<dbReference type="GO" id="GO:0004519">
    <property type="term" value="F:endonuclease activity"/>
    <property type="evidence" value="ECO:0007669"/>
    <property type="project" value="UniProtKB-KW"/>
</dbReference>
<dbReference type="SUPFAM" id="SSF56219">
    <property type="entry name" value="DNase I-like"/>
    <property type="match status" value="1"/>
</dbReference>
<reference evidence="4" key="1">
    <citation type="journal article" date="2019" name="Int. J. Syst. Evol. Microbiol.">
        <title>The Global Catalogue of Microorganisms (GCM) 10K type strain sequencing project: providing services to taxonomists for standard genome sequencing and annotation.</title>
        <authorList>
            <consortium name="The Broad Institute Genomics Platform"/>
            <consortium name="The Broad Institute Genome Sequencing Center for Infectious Disease"/>
            <person name="Wu L."/>
            <person name="Ma J."/>
        </authorList>
    </citation>
    <scope>NUCLEOTIDE SEQUENCE [LARGE SCALE GENOMIC DNA]</scope>
    <source>
        <strain evidence="4">JCM 16578</strain>
    </source>
</reference>
<dbReference type="EMBL" id="BAAAZA010000022">
    <property type="protein sequence ID" value="GAA3887126.1"/>
    <property type="molecule type" value="Genomic_DNA"/>
</dbReference>
<evidence type="ECO:0000259" key="2">
    <source>
        <dbReference type="Pfam" id="PF03372"/>
    </source>
</evidence>
<proteinExistence type="predicted"/>
<sequence>MPLYSRVTRRLGLKTVVAAAVTLPMSSAALSSHHASASGPHERHLEVMSFNLRFASTAEPHSWTERRPAMRTLLRRERPHVIGTQEGLYHQVRDIAADLGTDYAWIGTGRGGGSRDEFESVFYDTRRLDPLEYDHFWLSDTPDVIGSNTWGGACIRMVTWIRFRDLQHGGREFYALNTHLDNKSRYARTRAASLIADRIAGLDRSLPLVLTGDFNVAAHKGPVYDTLLGAGLVDTWDTAAERTAPYGTFHGYKPLRPDGDRIDWILATPGVAAHWASVNTFAQEGRYPSDHLPVQASLTLG</sequence>
<keyword evidence="3" id="KW-0378">Hydrolase</keyword>
<keyword evidence="4" id="KW-1185">Reference proteome</keyword>
<accession>A0ABP7KW60</accession>